<reference evidence="1" key="2">
    <citation type="submission" date="2020-09" db="EMBL/GenBank/DDBJ databases">
        <authorList>
            <person name="Sun Q."/>
            <person name="Zhou Y."/>
        </authorList>
    </citation>
    <scope>NUCLEOTIDE SEQUENCE</scope>
    <source>
        <strain evidence="1">CGMCC 1.15290</strain>
    </source>
</reference>
<sequence length="92" mass="10595">MLSGHVTTIYGAPLAGVQVNVVGYNLQTYTDGQGFYLFTNVPAAATKLFFNFIGYYPYEYLLNPFSHIYNLEMEWYTDEEWIFGSKKNNLVN</sequence>
<name>A0A917J4F1_9BACT</name>
<reference evidence="1" key="1">
    <citation type="journal article" date="2014" name="Int. J. Syst. Evol. Microbiol.">
        <title>Complete genome sequence of Corynebacterium casei LMG S-19264T (=DSM 44701T), isolated from a smear-ripened cheese.</title>
        <authorList>
            <consortium name="US DOE Joint Genome Institute (JGI-PGF)"/>
            <person name="Walter F."/>
            <person name="Albersmeier A."/>
            <person name="Kalinowski J."/>
            <person name="Ruckert C."/>
        </authorList>
    </citation>
    <scope>NUCLEOTIDE SEQUENCE</scope>
    <source>
        <strain evidence="1">CGMCC 1.15290</strain>
    </source>
</reference>
<comment type="caution">
    <text evidence="1">The sequence shown here is derived from an EMBL/GenBank/DDBJ whole genome shotgun (WGS) entry which is preliminary data.</text>
</comment>
<keyword evidence="2" id="KW-1185">Reference proteome</keyword>
<dbReference type="Gene3D" id="2.60.40.1120">
    <property type="entry name" value="Carboxypeptidase-like, regulatory domain"/>
    <property type="match status" value="1"/>
</dbReference>
<dbReference type="EMBL" id="BMIB01000007">
    <property type="protein sequence ID" value="GGH82386.1"/>
    <property type="molecule type" value="Genomic_DNA"/>
</dbReference>
<dbReference type="Proteomes" id="UP000627292">
    <property type="component" value="Unassembled WGS sequence"/>
</dbReference>
<dbReference type="SUPFAM" id="SSF49464">
    <property type="entry name" value="Carboxypeptidase regulatory domain-like"/>
    <property type="match status" value="1"/>
</dbReference>
<evidence type="ECO:0000313" key="2">
    <source>
        <dbReference type="Proteomes" id="UP000627292"/>
    </source>
</evidence>
<gene>
    <name evidence="1" type="ORF">GCM10011379_56200</name>
</gene>
<dbReference type="Pfam" id="PF13715">
    <property type="entry name" value="CarbopepD_reg_2"/>
    <property type="match status" value="1"/>
</dbReference>
<dbReference type="AlphaFoldDB" id="A0A917J4F1"/>
<protein>
    <recommendedName>
        <fullName evidence="3">Carboxypeptidase-like regulatory domain-containing protein</fullName>
    </recommendedName>
</protein>
<proteinExistence type="predicted"/>
<organism evidence="1 2">
    <name type="scientific">Filimonas zeae</name>
    <dbReference type="NCBI Taxonomy" id="1737353"/>
    <lineage>
        <taxon>Bacteria</taxon>
        <taxon>Pseudomonadati</taxon>
        <taxon>Bacteroidota</taxon>
        <taxon>Chitinophagia</taxon>
        <taxon>Chitinophagales</taxon>
        <taxon>Chitinophagaceae</taxon>
        <taxon>Filimonas</taxon>
    </lineage>
</organism>
<evidence type="ECO:0000313" key="1">
    <source>
        <dbReference type="EMBL" id="GGH82386.1"/>
    </source>
</evidence>
<dbReference type="InterPro" id="IPR008969">
    <property type="entry name" value="CarboxyPept-like_regulatory"/>
</dbReference>
<accession>A0A917J4F1</accession>
<evidence type="ECO:0008006" key="3">
    <source>
        <dbReference type="Google" id="ProtNLM"/>
    </source>
</evidence>